<organism evidence="1 2">
    <name type="scientific">Favolaschia claudopus</name>
    <dbReference type="NCBI Taxonomy" id="2862362"/>
    <lineage>
        <taxon>Eukaryota</taxon>
        <taxon>Fungi</taxon>
        <taxon>Dikarya</taxon>
        <taxon>Basidiomycota</taxon>
        <taxon>Agaricomycotina</taxon>
        <taxon>Agaricomycetes</taxon>
        <taxon>Agaricomycetidae</taxon>
        <taxon>Agaricales</taxon>
        <taxon>Marasmiineae</taxon>
        <taxon>Mycenaceae</taxon>
        <taxon>Favolaschia</taxon>
    </lineage>
</organism>
<gene>
    <name evidence="1" type="ORF">R3P38DRAFT_3226686</name>
</gene>
<dbReference type="Proteomes" id="UP001362999">
    <property type="component" value="Unassembled WGS sequence"/>
</dbReference>
<name>A0AAV9ZTD7_9AGAR</name>
<keyword evidence="2" id="KW-1185">Reference proteome</keyword>
<dbReference type="AlphaFoldDB" id="A0AAV9ZTD7"/>
<dbReference type="EMBL" id="JAWWNJ010000113">
    <property type="protein sequence ID" value="KAK6992115.1"/>
    <property type="molecule type" value="Genomic_DNA"/>
</dbReference>
<comment type="caution">
    <text evidence="1">The sequence shown here is derived from an EMBL/GenBank/DDBJ whole genome shotgun (WGS) entry which is preliminary data.</text>
</comment>
<reference evidence="1 2" key="1">
    <citation type="journal article" date="2024" name="J Genomics">
        <title>Draft genome sequencing and assembly of Favolaschia claudopus CIRM-BRFM 2984 isolated from oak limbs.</title>
        <authorList>
            <person name="Navarro D."/>
            <person name="Drula E."/>
            <person name="Chaduli D."/>
            <person name="Cazenave R."/>
            <person name="Ahrendt S."/>
            <person name="Wang J."/>
            <person name="Lipzen A."/>
            <person name="Daum C."/>
            <person name="Barry K."/>
            <person name="Grigoriev I.V."/>
            <person name="Favel A."/>
            <person name="Rosso M.N."/>
            <person name="Martin F."/>
        </authorList>
    </citation>
    <scope>NUCLEOTIDE SEQUENCE [LARGE SCALE GENOMIC DNA]</scope>
    <source>
        <strain evidence="1 2">CIRM-BRFM 2984</strain>
    </source>
</reference>
<accession>A0AAV9ZTD7</accession>
<protein>
    <submittedName>
        <fullName evidence="1">Uncharacterized protein</fullName>
    </submittedName>
</protein>
<evidence type="ECO:0000313" key="2">
    <source>
        <dbReference type="Proteomes" id="UP001362999"/>
    </source>
</evidence>
<sequence length="336" mass="36732">MCDIVTRVSDPSTTRSRLRRSLIAPRVALHLARPHAPLAHSPHRPCTALTNGSFPLVLTPSRARYAGRPSAPSSARRIRSFAHRDRSFAGPARSLFCPPPAAILFAFSAAISFAPSAARSRPVFPPHFSRINADVGRSLAPLDGTSPLVDPAPCPGFFLPPPFVLTPMPPTIALHPFTPLARSFRPAVTGARLPHGPFGRTLRSRPPSTNPTHAVVYPHRRPAFVRPLAPHRFPTPTRLTRVASYVRVAPRYFRRRRVAFVSTSTPPTLPHPLFAPLHAYVSTPHFRLSGCFAFSPPPSHLPPPASVPRLRLPNTAYLRPHSFAPHSPSPLIPLCL</sequence>
<evidence type="ECO:0000313" key="1">
    <source>
        <dbReference type="EMBL" id="KAK6992115.1"/>
    </source>
</evidence>
<proteinExistence type="predicted"/>